<feature type="compositionally biased region" description="Polar residues" evidence="7">
    <location>
        <begin position="315"/>
        <end position="334"/>
    </location>
</feature>
<protein>
    <recommendedName>
        <fullName evidence="8">Inner centromere protein ARK-binding domain-containing protein</fullName>
    </recommendedName>
</protein>
<feature type="compositionally biased region" description="Basic and acidic residues" evidence="7">
    <location>
        <begin position="1652"/>
        <end position="1729"/>
    </location>
</feature>
<feature type="compositionally biased region" description="Polar residues" evidence="7">
    <location>
        <begin position="1130"/>
        <end position="1145"/>
    </location>
</feature>
<dbReference type="InterPro" id="IPR050875">
    <property type="entry name" value="Troponin_I"/>
</dbReference>
<name>A0ABR2Q995_9ROSI</name>
<feature type="region of interest" description="Disordered" evidence="7">
    <location>
        <begin position="385"/>
        <end position="419"/>
    </location>
</feature>
<evidence type="ECO:0000256" key="4">
    <source>
        <dbReference type="ARBA" id="ARBA00022490"/>
    </source>
</evidence>
<comment type="subcellular location">
    <subcellularLocation>
        <location evidence="2">Cytoplasm</location>
        <location evidence="2">Cytoskeleton</location>
        <location evidence="2">Spindle</location>
    </subcellularLocation>
    <subcellularLocation>
        <location evidence="1">Nucleus</location>
    </subcellularLocation>
</comment>
<keyword evidence="10" id="KW-1185">Reference proteome</keyword>
<feature type="compositionally biased region" description="Basic and acidic residues" evidence="7">
    <location>
        <begin position="385"/>
        <end position="396"/>
    </location>
</feature>
<feature type="region of interest" description="Disordered" evidence="7">
    <location>
        <begin position="1504"/>
        <end position="1570"/>
    </location>
</feature>
<keyword evidence="6" id="KW-0539">Nucleus</keyword>
<dbReference type="InterPro" id="IPR005635">
    <property type="entry name" value="Inner_centromere_prot_ARK-bd"/>
</dbReference>
<evidence type="ECO:0000256" key="7">
    <source>
        <dbReference type="SAM" id="MobiDB-lite"/>
    </source>
</evidence>
<feature type="compositionally biased region" description="Basic and acidic residues" evidence="7">
    <location>
        <begin position="745"/>
        <end position="756"/>
    </location>
</feature>
<evidence type="ECO:0000256" key="1">
    <source>
        <dbReference type="ARBA" id="ARBA00004123"/>
    </source>
</evidence>
<dbReference type="Proteomes" id="UP001396334">
    <property type="component" value="Unassembled WGS sequence"/>
</dbReference>
<feature type="region of interest" description="Disordered" evidence="7">
    <location>
        <begin position="1797"/>
        <end position="1818"/>
    </location>
</feature>
<evidence type="ECO:0000256" key="5">
    <source>
        <dbReference type="ARBA" id="ARBA00023212"/>
    </source>
</evidence>
<organism evidence="9 10">
    <name type="scientific">Hibiscus sabdariffa</name>
    <name type="common">roselle</name>
    <dbReference type="NCBI Taxonomy" id="183260"/>
    <lineage>
        <taxon>Eukaryota</taxon>
        <taxon>Viridiplantae</taxon>
        <taxon>Streptophyta</taxon>
        <taxon>Embryophyta</taxon>
        <taxon>Tracheophyta</taxon>
        <taxon>Spermatophyta</taxon>
        <taxon>Magnoliopsida</taxon>
        <taxon>eudicotyledons</taxon>
        <taxon>Gunneridae</taxon>
        <taxon>Pentapetalae</taxon>
        <taxon>rosids</taxon>
        <taxon>malvids</taxon>
        <taxon>Malvales</taxon>
        <taxon>Malvaceae</taxon>
        <taxon>Malvoideae</taxon>
        <taxon>Hibiscus</taxon>
    </lineage>
</organism>
<feature type="compositionally biased region" description="Basic and acidic residues" evidence="7">
    <location>
        <begin position="624"/>
        <end position="633"/>
    </location>
</feature>
<proteinExistence type="inferred from homology"/>
<sequence>MSTIEKALIQIFERKNRIIDHVKHQILLFDHQLASKCLIDGVAPPPWLISSAPSRNVLLQLNASHFPLFFLEKLNKEDLISGLLLPHPQSSFPYCSLYQQPVVTTDNVLLPGILCSQVDASNDGLDYCLSGKADELDPSVTSPPQDCRDGMTSDICPDLCSSLARIQRSKSRQRALEHRNSAKAGKNNESCEKNGNSCNGQNKASMVASLQLDTVNTLELTRSSDTVAPYELEKEERGECSSKGKIDTVYPGGVTRIISSIRPSEPESGLLGTGNNSFVAKKNAVVSYEVEEGKGVECRSKERNEKVFSGRVTRSRSSAQPSKSMSGLSGTCNPSSVAKQDGLVLTESIFKSRQQLNVHELLESEFVEPVRNTVSCGEKTEERGQCRSKARGEDVYSGRITRSRSSVQSPKCENNSTGAGKSFSVLKQDDIVLTGFINKSGLEHDAAEERGQCQSKARVEDVYSGRITRSRSSVQPAKSEKSLPVVGKSFTGAKQDGIVITESIRKSGLEHAAAVELLQFVKPVGDVVTCMVEKEERGQFQSKERDESIHSGSVTRTGHSVQFPKSVNGILCAEKTSDVAKCYGNTSVESICESKEQHNVVDELLELVKPPAISAGSCGSNNQKDPENKEKENNVCQGRLKRSRSSSEQKNYENKHLKLDSCPERSTDDGICKSMQVACHARDLKELIKPCDITDESCGREARTSDNQRKLGTVVDQYNDDSTKSRANCGGNMFKLVDSSNGLESEVKRPKSKDSNKPPYAKSPERSKRNKFMEVSGPQVNSLSCANDSASAGLNQCDAVVADTNAGSHELVEAHLASSALNLDGVNNPLAKSLNMYNRVDLEVVRTNQYSESAMTVLPKQLDFDDLGECTLNGASSLIVEHGEVGNLLEKRSVTPLCADKLDEATSVLYQKKYNSSLEQLLKHEAFRKKERGSETDLDKILGPGRTSNLNVVSSVKERHDTSTDAITSIPPESNEISGRKTVMEDLSTTFEVSNENLLVNSLNDVAPSDLNADTEIDYLFKDYGKLEEVKSVMSAPKASNLNTDVCSCPANLADIDFTEVCNPALLMKADVTSSDASEHPCAAPFEESKGHPLKQNVEPSPSQYQDADSLGRYIDDDIDSVLDHIHAQSSENKVTDQSIQQGRHSGTHVEGSWPHKRRKIEDQLSNSPSLSLSLKGEDIMLLNAVKSLADEEDQNAGKCDWQEKGGNENTPSTFMHKSLSQQTLEHFTCDGRSKQERNSQLGEDGEFATSLISSPCQPGAGVLSADESRPEVEGFIIQTDSEQVCTGGDGISFPNLDLPKTTIERAGLLEQLCKSACIHTPLSQFPTTYRLHRTTDLYQSVPNGLLECMDQRSTLPNNDVLRNQLKVSTSCFGDDTNNAFLGRSFSDCLPFSSSQVTGDGKKLYLSPIAKLWDKIKSYSGSSEKRRSLNPDLPCINEENENTDEVVDRFQEVAAFEFVASSVKREPLADIKECLNATAIVSGAEQFTVRDSLDSVNTAYSFSGTENGIKPKVGKHNASKRRDTGKLKQNRNMLLGANDTKRASESLRNKPQLSEKTSLRKGGPSFSQKEPKVNNIVSNITSFIPIVQQKQAASIITGKRDVKVKALEAAEAAKKLAEKKENDRKMKKEALKLERARLEQENLRQLELEKKKKEEERKKKEADMAAKKRQREEEEKLEKERKRKHMEEARRQQRALEEKLRSKKDENEKKSQALDERGQTMKVPSDEAAKHKRVQEIAGGNGGKVSEMELRTAVASTSVKPCTAIEDNNAKVMSIMDGATGSYNPIADISQEQSYDITPYKGSDDEDEDDDDEPNNKFIPSWASKKRVALVVASQQQLDPEVIFPPGSFCSISEECKCDVMMLDLSKLEQVFLFLFRCFVLSAWLALPDTNSDPLSM</sequence>
<evidence type="ECO:0000256" key="3">
    <source>
        <dbReference type="ARBA" id="ARBA00010042"/>
    </source>
</evidence>
<feature type="region of interest" description="Disordered" evidence="7">
    <location>
        <begin position="1232"/>
        <end position="1269"/>
    </location>
</feature>
<evidence type="ECO:0000256" key="2">
    <source>
        <dbReference type="ARBA" id="ARBA00004186"/>
    </source>
</evidence>
<feature type="region of interest" description="Disordered" evidence="7">
    <location>
        <begin position="1077"/>
        <end position="1106"/>
    </location>
</feature>
<feature type="region of interest" description="Disordered" evidence="7">
    <location>
        <begin position="171"/>
        <end position="197"/>
    </location>
</feature>
<feature type="region of interest" description="Disordered" evidence="7">
    <location>
        <begin position="1130"/>
        <end position="1155"/>
    </location>
</feature>
<evidence type="ECO:0000256" key="6">
    <source>
        <dbReference type="ARBA" id="ARBA00023242"/>
    </source>
</evidence>
<feature type="compositionally biased region" description="Basic and acidic residues" evidence="7">
    <location>
        <begin position="1539"/>
        <end position="1548"/>
    </location>
</feature>
<comment type="caution">
    <text evidence="9">The sequence shown here is derived from an EMBL/GenBank/DDBJ whole genome shotgun (WGS) entry which is preliminary data.</text>
</comment>
<reference evidence="9 10" key="1">
    <citation type="journal article" date="2024" name="G3 (Bethesda)">
        <title>Genome assembly of Hibiscus sabdariffa L. provides insights into metabolisms of medicinal natural products.</title>
        <authorList>
            <person name="Kim T."/>
        </authorList>
    </citation>
    <scope>NUCLEOTIDE SEQUENCE [LARGE SCALE GENOMIC DNA]</scope>
    <source>
        <strain evidence="9">TK-2024</strain>
        <tissue evidence="9">Old leaves</tissue>
    </source>
</reference>
<dbReference type="PANTHER" id="PTHR13738">
    <property type="entry name" value="TROPONIN I"/>
    <property type="match status" value="1"/>
</dbReference>
<feature type="compositionally biased region" description="Polar residues" evidence="7">
    <location>
        <begin position="403"/>
        <end position="419"/>
    </location>
</feature>
<feature type="compositionally biased region" description="Basic and acidic residues" evidence="7">
    <location>
        <begin position="645"/>
        <end position="657"/>
    </location>
</feature>
<keyword evidence="5" id="KW-0206">Cytoskeleton</keyword>
<dbReference type="EMBL" id="JBBPBN010000043">
    <property type="protein sequence ID" value="KAK8997248.1"/>
    <property type="molecule type" value="Genomic_DNA"/>
</dbReference>
<feature type="region of interest" description="Disordered" evidence="7">
    <location>
        <begin position="309"/>
        <end position="334"/>
    </location>
</feature>
<dbReference type="PANTHER" id="PTHR13738:SF1">
    <property type="entry name" value="TROPONIN I"/>
    <property type="match status" value="1"/>
</dbReference>
<feature type="region of interest" description="Disordered" evidence="7">
    <location>
        <begin position="615"/>
        <end position="657"/>
    </location>
</feature>
<evidence type="ECO:0000313" key="10">
    <source>
        <dbReference type="Proteomes" id="UP001396334"/>
    </source>
</evidence>
<feature type="domain" description="Inner centromere protein ARK-binding" evidence="8">
    <location>
        <begin position="1803"/>
        <end position="1852"/>
    </location>
</feature>
<evidence type="ECO:0000313" key="9">
    <source>
        <dbReference type="EMBL" id="KAK8997248.1"/>
    </source>
</evidence>
<keyword evidence="4" id="KW-0963">Cytoplasm</keyword>
<evidence type="ECO:0000259" key="8">
    <source>
        <dbReference type="Pfam" id="PF03941"/>
    </source>
</evidence>
<accession>A0ABR2Q995</accession>
<gene>
    <name evidence="9" type="ORF">V6N11_020732</name>
</gene>
<feature type="region of interest" description="Disordered" evidence="7">
    <location>
        <begin position="955"/>
        <end position="976"/>
    </location>
</feature>
<feature type="region of interest" description="Disordered" evidence="7">
    <location>
        <begin position="1652"/>
        <end position="1739"/>
    </location>
</feature>
<comment type="similarity">
    <text evidence="3">Belongs to the INCENP family.</text>
</comment>
<feature type="compositionally biased region" description="Polar residues" evidence="7">
    <location>
        <begin position="964"/>
        <end position="976"/>
    </location>
</feature>
<feature type="compositionally biased region" description="Acidic residues" evidence="7">
    <location>
        <begin position="1804"/>
        <end position="1813"/>
    </location>
</feature>
<feature type="region of interest" description="Disordered" evidence="7">
    <location>
        <begin position="740"/>
        <end position="774"/>
    </location>
</feature>
<dbReference type="Pfam" id="PF03941">
    <property type="entry name" value="INCENP_ARK-bind"/>
    <property type="match status" value="1"/>
</dbReference>